<organism evidence="1 2">
    <name type="scientific">Persea americana</name>
    <name type="common">Avocado</name>
    <dbReference type="NCBI Taxonomy" id="3435"/>
    <lineage>
        <taxon>Eukaryota</taxon>
        <taxon>Viridiplantae</taxon>
        <taxon>Streptophyta</taxon>
        <taxon>Embryophyta</taxon>
        <taxon>Tracheophyta</taxon>
        <taxon>Spermatophyta</taxon>
        <taxon>Magnoliopsida</taxon>
        <taxon>Magnoliidae</taxon>
        <taxon>Laurales</taxon>
        <taxon>Lauraceae</taxon>
        <taxon>Persea</taxon>
    </lineage>
</organism>
<name>A0ACC2M1B6_PERAE</name>
<protein>
    <submittedName>
        <fullName evidence="1">Uncharacterized protein</fullName>
    </submittedName>
</protein>
<sequence>MAAEIMDTCRVLIQHASIAGHQINDLVVTALQVEESFDVVGNENRKKDASNRYCKRRIKGATREGGEGVEDSGQYTFMEEMALTENLAREHFFASKSEASF</sequence>
<gene>
    <name evidence="1" type="ORF">MRB53_015947</name>
</gene>
<reference evidence="1 2" key="1">
    <citation type="journal article" date="2022" name="Hortic Res">
        <title>A haplotype resolved chromosomal level avocado genome allows analysis of novel avocado genes.</title>
        <authorList>
            <person name="Nath O."/>
            <person name="Fletcher S.J."/>
            <person name="Hayward A."/>
            <person name="Shaw L.M."/>
            <person name="Masouleh A.K."/>
            <person name="Furtado A."/>
            <person name="Henry R.J."/>
            <person name="Mitter N."/>
        </authorList>
    </citation>
    <scope>NUCLEOTIDE SEQUENCE [LARGE SCALE GENOMIC DNA]</scope>
    <source>
        <strain evidence="2">cv. Hass</strain>
    </source>
</reference>
<dbReference type="Proteomes" id="UP001234297">
    <property type="component" value="Chromosome 5"/>
</dbReference>
<dbReference type="EMBL" id="CM056813">
    <property type="protein sequence ID" value="KAJ8639253.1"/>
    <property type="molecule type" value="Genomic_DNA"/>
</dbReference>
<comment type="caution">
    <text evidence="1">The sequence shown here is derived from an EMBL/GenBank/DDBJ whole genome shotgun (WGS) entry which is preliminary data.</text>
</comment>
<evidence type="ECO:0000313" key="2">
    <source>
        <dbReference type="Proteomes" id="UP001234297"/>
    </source>
</evidence>
<proteinExistence type="predicted"/>
<accession>A0ACC2M1B6</accession>
<evidence type="ECO:0000313" key="1">
    <source>
        <dbReference type="EMBL" id="KAJ8639253.1"/>
    </source>
</evidence>
<keyword evidence="2" id="KW-1185">Reference proteome</keyword>